<reference evidence="2 3" key="1">
    <citation type="submission" date="2018-06" db="EMBL/GenBank/DDBJ databases">
        <authorList>
            <consortium name="Pathogen Informatics"/>
            <person name="Doyle S."/>
        </authorList>
    </citation>
    <scope>NUCLEOTIDE SEQUENCE [LARGE SCALE GENOMIC DNA]</scope>
    <source>
        <strain evidence="2 3">NCTC7807</strain>
    </source>
</reference>
<dbReference type="EMBL" id="UHID01000007">
    <property type="protein sequence ID" value="SUP60582.1"/>
    <property type="molecule type" value="Genomic_DNA"/>
</dbReference>
<feature type="region of interest" description="Disordered" evidence="1">
    <location>
        <begin position="352"/>
        <end position="373"/>
    </location>
</feature>
<organism evidence="2 3">
    <name type="scientific">Streptomyces griseus</name>
    <dbReference type="NCBI Taxonomy" id="1911"/>
    <lineage>
        <taxon>Bacteria</taxon>
        <taxon>Bacillati</taxon>
        <taxon>Actinomycetota</taxon>
        <taxon>Actinomycetes</taxon>
        <taxon>Kitasatosporales</taxon>
        <taxon>Streptomycetaceae</taxon>
        <taxon>Streptomyces</taxon>
    </lineage>
</organism>
<protein>
    <submittedName>
        <fullName evidence="2">Uncharacterized protein</fullName>
    </submittedName>
</protein>
<accession>A0A380P7S5</accession>
<dbReference type="RefSeq" id="WP_115069396.1">
    <property type="nucleotide sequence ID" value="NZ_UHID01000007.1"/>
</dbReference>
<evidence type="ECO:0000313" key="2">
    <source>
        <dbReference type="EMBL" id="SUP60582.1"/>
    </source>
</evidence>
<feature type="compositionally biased region" description="Basic and acidic residues" evidence="1">
    <location>
        <begin position="141"/>
        <end position="155"/>
    </location>
</feature>
<evidence type="ECO:0000313" key="3">
    <source>
        <dbReference type="Proteomes" id="UP000254150"/>
    </source>
</evidence>
<feature type="region of interest" description="Disordered" evidence="1">
    <location>
        <begin position="103"/>
        <end position="158"/>
    </location>
</feature>
<proteinExistence type="predicted"/>
<evidence type="ECO:0000256" key="1">
    <source>
        <dbReference type="SAM" id="MobiDB-lite"/>
    </source>
</evidence>
<gene>
    <name evidence="2" type="ORF">NCTC7807_04653</name>
</gene>
<name>A0A380P7S5_STRGR</name>
<sequence>MELRSALRQAALARPAVLTAVLPGATRARLAVERELGDRRWPHAPSPAAADLLVLVGSPREEAPAWLDGTWTALAEPRALVRIDDPPGARAALDAGHAALLRGAAGPERQRARKDPGPYVPGNGGPVRDDGRTPGPTGHHGGHDRADGSAAHSHDNPALISGLPLAERADDRDGLRLDRLHVPFGPVLPDWPAGLVLRLALQGDVVQEVTGVEVVEAAPPPRPPFWDEPWRQAAAGAPVSRGAAARRRCAAHLDSLGRFLAVADWPDAAARARRLRDAALAGAPARELAHAVERLTRRVGRSRTLRWLTSGIGVLPREQALAAGIGGPALAADGDAWDRTVRWLTEAARSAAACDDPRPLAPDDPAGPRGGLAGRCPPSRALLDVLPPLLRGAELAAARLTLASLDPDPDELAPVAAGEVTRG</sequence>
<dbReference type="Proteomes" id="UP000254150">
    <property type="component" value="Unassembled WGS sequence"/>
</dbReference>
<dbReference type="AlphaFoldDB" id="A0A380P7S5"/>